<name>A0A9X2J2R3_9SPHN</name>
<evidence type="ECO:0000313" key="2">
    <source>
        <dbReference type="Proteomes" id="UP001155128"/>
    </source>
</evidence>
<sequence length="278" mass="29742">MSLSRRILLGLILLLAGFALAIYLVSNWDTGARWLGLERAEITTEAGGEPAPPPPDAIAPSRLLAEEEGTPTPPDPVAEAEAEAIPAPAGDITDRVASLERALIRAEGSAGRADGLLVAFAARRAIERGLPLGYLEPLLVDRFGNNHEAAVAQIIRGSRDPILLKSLVEQYETLGSELRAPPPDAGVGERISRWFGSLITVYDASQPNPRPRARYERALVDLRLGNVDSALAETMRLPGADAAADWVARARSYVATQNALDQVEAAALLAREDYATSR</sequence>
<dbReference type="RefSeq" id="WP_252114635.1">
    <property type="nucleotide sequence ID" value="NZ_JAMSHT010000001.1"/>
</dbReference>
<organism evidence="1 2">
    <name type="scientific">Sphingomicrobium sediminis</name>
    <dbReference type="NCBI Taxonomy" id="2950949"/>
    <lineage>
        <taxon>Bacteria</taxon>
        <taxon>Pseudomonadati</taxon>
        <taxon>Pseudomonadota</taxon>
        <taxon>Alphaproteobacteria</taxon>
        <taxon>Sphingomonadales</taxon>
        <taxon>Sphingomonadaceae</taxon>
        <taxon>Sphingomicrobium</taxon>
    </lineage>
</organism>
<dbReference type="AlphaFoldDB" id="A0A9X2J2R3"/>
<evidence type="ECO:0000313" key="1">
    <source>
        <dbReference type="EMBL" id="MCM8558039.1"/>
    </source>
</evidence>
<keyword evidence="2" id="KW-1185">Reference proteome</keyword>
<accession>A0A9X2J2R3</accession>
<comment type="caution">
    <text evidence="1">The sequence shown here is derived from an EMBL/GenBank/DDBJ whole genome shotgun (WGS) entry which is preliminary data.</text>
</comment>
<dbReference type="Proteomes" id="UP001155128">
    <property type="component" value="Unassembled WGS sequence"/>
</dbReference>
<reference evidence="1" key="1">
    <citation type="submission" date="2022-06" db="EMBL/GenBank/DDBJ databases">
        <title>Sphingomicrobium sedimins sp. nov., a marine bacterium isolated from tidal flat.</title>
        <authorList>
            <person name="Kim C.-H."/>
            <person name="Yoo Y."/>
            <person name="Kim J.-J."/>
        </authorList>
    </citation>
    <scope>NUCLEOTIDE SEQUENCE</scope>
    <source>
        <strain evidence="1">GRR-S6-50</strain>
    </source>
</reference>
<protein>
    <submittedName>
        <fullName evidence="1">MICOS complex subunit MIC60</fullName>
    </submittedName>
</protein>
<dbReference type="EMBL" id="JAMSHT010000001">
    <property type="protein sequence ID" value="MCM8558039.1"/>
    <property type="molecule type" value="Genomic_DNA"/>
</dbReference>
<gene>
    <name evidence="1" type="ORF">NDO55_09415</name>
</gene>
<proteinExistence type="predicted"/>